<proteinExistence type="predicted"/>
<feature type="domain" description="HTH tetR-type" evidence="6">
    <location>
        <begin position="34"/>
        <end position="94"/>
    </location>
</feature>
<dbReference type="InterPro" id="IPR036271">
    <property type="entry name" value="Tet_transcr_reg_TetR-rel_C_sf"/>
</dbReference>
<evidence type="ECO:0000259" key="6">
    <source>
        <dbReference type="PROSITE" id="PS50977"/>
    </source>
</evidence>
<sequence>MQRTTTNTRPKKMTKSTPTASSRKGSDLRSLKRTIVREEIVRSAAQLFADRGVRNVTLDEVANALGYTKSSVYYYFGGKDELLWAVFNYISGHFVGEAQRIAQSVQDPLERLKELIRMHVRFLAEHREWATVFYRDAQALSDERQNEVHSIVVKYDGIFRQAVQEGIRKGNMEALTPEIVANAVLGACNWMVNWISPKHQRNINDIAETFVALFIGGMAKRGTPS</sequence>
<feature type="DNA-binding region" description="H-T-H motif" evidence="4">
    <location>
        <begin position="57"/>
        <end position="76"/>
    </location>
</feature>
<dbReference type="RefSeq" id="WP_082194423.1">
    <property type="nucleotide sequence ID" value="NZ_CP017565.2"/>
</dbReference>
<dbReference type="Gene3D" id="1.10.10.60">
    <property type="entry name" value="Homeodomain-like"/>
    <property type="match status" value="1"/>
</dbReference>
<dbReference type="Pfam" id="PF00440">
    <property type="entry name" value="TetR_N"/>
    <property type="match status" value="1"/>
</dbReference>
<evidence type="ECO:0000256" key="3">
    <source>
        <dbReference type="ARBA" id="ARBA00023163"/>
    </source>
</evidence>
<dbReference type="KEGG" id="pspw:BJG93_33680"/>
<dbReference type="EMBL" id="CP017565">
    <property type="protein sequence ID" value="APA90513.2"/>
    <property type="molecule type" value="Genomic_DNA"/>
</dbReference>
<evidence type="ECO:0000313" key="7">
    <source>
        <dbReference type="EMBL" id="APA90513.2"/>
    </source>
</evidence>
<geneLocation type="plasmid" evidence="7 8">
    <name>pl2WSM5005</name>
</geneLocation>
<keyword evidence="1" id="KW-0805">Transcription regulation</keyword>
<accession>A0A1I9YUE2</accession>
<dbReference type="PROSITE" id="PS50977">
    <property type="entry name" value="HTH_TETR_2"/>
    <property type="match status" value="1"/>
</dbReference>
<dbReference type="PANTHER" id="PTHR30055:SF234">
    <property type="entry name" value="HTH-TYPE TRANSCRIPTIONAL REGULATOR BETI"/>
    <property type="match status" value="1"/>
</dbReference>
<dbReference type="OrthoDB" id="5523834at2"/>
<dbReference type="InterPro" id="IPR009057">
    <property type="entry name" value="Homeodomain-like_sf"/>
</dbReference>
<dbReference type="InterPro" id="IPR041490">
    <property type="entry name" value="KstR2_TetR_C"/>
</dbReference>
<dbReference type="GO" id="GO:0000976">
    <property type="term" value="F:transcription cis-regulatory region binding"/>
    <property type="evidence" value="ECO:0007669"/>
    <property type="project" value="TreeGrafter"/>
</dbReference>
<dbReference type="InterPro" id="IPR050109">
    <property type="entry name" value="HTH-type_TetR-like_transc_reg"/>
</dbReference>
<dbReference type="AlphaFoldDB" id="A0A1I9YUE2"/>
<evidence type="ECO:0000256" key="1">
    <source>
        <dbReference type="ARBA" id="ARBA00023015"/>
    </source>
</evidence>
<evidence type="ECO:0000256" key="4">
    <source>
        <dbReference type="PROSITE-ProRule" id="PRU00335"/>
    </source>
</evidence>
<dbReference type="Proteomes" id="UP000179860">
    <property type="component" value="Plasmid pl2WSM5005"/>
</dbReference>
<keyword evidence="7" id="KW-0614">Plasmid</keyword>
<reference evidence="7" key="2">
    <citation type="submission" date="2021-06" db="EMBL/GenBank/DDBJ databases">
        <authorList>
            <person name="Rogers T.H."/>
            <person name="Ramsay J.P."/>
            <person name="Wang P."/>
            <person name="Terpolilli J."/>
        </authorList>
    </citation>
    <scope>NUCLEOTIDE SEQUENCE [LARGE SCALE GENOMIC DNA]</scope>
    <source>
        <strain evidence="7">WSM5005</strain>
        <plasmid evidence="7">pl2WSM5005</plasmid>
    </source>
</reference>
<dbReference type="Pfam" id="PF17932">
    <property type="entry name" value="TetR_C_24"/>
    <property type="match status" value="1"/>
</dbReference>
<keyword evidence="8" id="KW-1185">Reference proteome</keyword>
<dbReference type="InterPro" id="IPR001647">
    <property type="entry name" value="HTH_TetR"/>
</dbReference>
<evidence type="ECO:0000313" key="8">
    <source>
        <dbReference type="Proteomes" id="UP000179860"/>
    </source>
</evidence>
<evidence type="ECO:0000256" key="2">
    <source>
        <dbReference type="ARBA" id="ARBA00023125"/>
    </source>
</evidence>
<gene>
    <name evidence="7" type="ORF">BJG93_33680</name>
</gene>
<keyword evidence="2 4" id="KW-0238">DNA-binding</keyword>
<dbReference type="SUPFAM" id="SSF46689">
    <property type="entry name" value="Homeodomain-like"/>
    <property type="match status" value="1"/>
</dbReference>
<protein>
    <submittedName>
        <fullName evidence="7">TetR/AcrR family transcriptional regulator</fullName>
    </submittedName>
</protein>
<dbReference type="PRINTS" id="PR00455">
    <property type="entry name" value="HTHTETR"/>
</dbReference>
<reference evidence="7" key="1">
    <citation type="submission" date="2016-09" db="EMBL/GenBank/DDBJ databases">
        <title>The Complete Genome of Burkholderia sprentiae wsm5005.</title>
        <authorList>
            <person name="De Meyer S."/>
            <person name="Wang P."/>
            <person name="Terpolilli J."/>
        </authorList>
    </citation>
    <scope>NUCLEOTIDE SEQUENCE [LARGE SCALE GENOMIC DNA]</scope>
    <source>
        <strain evidence="7">WSM5005</strain>
        <plasmid evidence="7">pl2WSM5005</plasmid>
    </source>
</reference>
<name>A0A1I9YUE2_9BURK</name>
<dbReference type="Gene3D" id="1.10.357.10">
    <property type="entry name" value="Tetracycline Repressor, domain 2"/>
    <property type="match status" value="1"/>
</dbReference>
<organism evidence="7 8">
    <name type="scientific">Paraburkholderia sprentiae WSM5005</name>
    <dbReference type="NCBI Taxonomy" id="754502"/>
    <lineage>
        <taxon>Bacteria</taxon>
        <taxon>Pseudomonadati</taxon>
        <taxon>Pseudomonadota</taxon>
        <taxon>Betaproteobacteria</taxon>
        <taxon>Burkholderiales</taxon>
        <taxon>Burkholderiaceae</taxon>
        <taxon>Paraburkholderia</taxon>
    </lineage>
</organism>
<dbReference type="PANTHER" id="PTHR30055">
    <property type="entry name" value="HTH-TYPE TRANSCRIPTIONAL REGULATOR RUTR"/>
    <property type="match status" value="1"/>
</dbReference>
<dbReference type="SUPFAM" id="SSF48498">
    <property type="entry name" value="Tetracyclin repressor-like, C-terminal domain"/>
    <property type="match status" value="1"/>
</dbReference>
<keyword evidence="3" id="KW-0804">Transcription</keyword>
<evidence type="ECO:0000256" key="5">
    <source>
        <dbReference type="SAM" id="MobiDB-lite"/>
    </source>
</evidence>
<dbReference type="GO" id="GO:0003700">
    <property type="term" value="F:DNA-binding transcription factor activity"/>
    <property type="evidence" value="ECO:0007669"/>
    <property type="project" value="TreeGrafter"/>
</dbReference>
<feature type="region of interest" description="Disordered" evidence="5">
    <location>
        <begin position="1"/>
        <end position="29"/>
    </location>
</feature>